<dbReference type="InterPro" id="IPR036812">
    <property type="entry name" value="NAD(P)_OxRdtase_dom_sf"/>
</dbReference>
<feature type="domain" description="NADP-dependent oxidoreductase" evidence="4">
    <location>
        <begin position="15"/>
        <end position="269"/>
    </location>
</feature>
<dbReference type="Pfam" id="PF00248">
    <property type="entry name" value="Aldo_ket_red"/>
    <property type="match status" value="1"/>
</dbReference>
<feature type="site" description="Lowers pKa of active site Tyr" evidence="3">
    <location>
        <position position="83"/>
    </location>
</feature>
<reference evidence="5 6" key="2">
    <citation type="journal article" date="2016" name="Genome Announc.">
        <title>Complete Genome Sequence of a Strain of Azospirillum thiophilum Isolated from a Sulfide Spring.</title>
        <authorList>
            <person name="Fomenkov A."/>
            <person name="Vincze T."/>
            <person name="Grabovich M."/>
            <person name="Anton B.P."/>
            <person name="Dubinina G."/>
            <person name="Orlova M."/>
            <person name="Belousova E."/>
            <person name="Roberts R.J."/>
        </authorList>
    </citation>
    <scope>NUCLEOTIDE SEQUENCE [LARGE SCALE GENOMIC DNA]</scope>
    <source>
        <strain evidence="5 6">BV-S</strain>
    </source>
</reference>
<dbReference type="Gene3D" id="3.20.20.100">
    <property type="entry name" value="NADP-dependent oxidoreductase domain"/>
    <property type="match status" value="1"/>
</dbReference>
<name>A0AAC9EYS3_9PROT</name>
<dbReference type="AlphaFoldDB" id="A0AAC9EYS3"/>
<reference evidence="6" key="1">
    <citation type="submission" date="2015-08" db="EMBL/GenBank/DDBJ databases">
        <title>Complete Genome Sequence of Azospirillum thiophilum BV-S.</title>
        <authorList>
            <person name="Fomenkov A."/>
            <person name="Vincze T."/>
            <person name="Grabovich M."/>
            <person name="Dubinina G."/>
            <person name="Orlova M."/>
            <person name="Belousova E."/>
            <person name="Roberts R.J."/>
        </authorList>
    </citation>
    <scope>NUCLEOTIDE SEQUENCE [LARGE SCALE GENOMIC DNA]</scope>
    <source>
        <strain evidence="6">BV-S</strain>
    </source>
</reference>
<dbReference type="Proteomes" id="UP000069935">
    <property type="component" value="Chromosome 6"/>
</dbReference>
<protein>
    <submittedName>
        <fullName evidence="5">Oxidoreductase</fullName>
    </submittedName>
</protein>
<dbReference type="GO" id="GO:0016491">
    <property type="term" value="F:oxidoreductase activity"/>
    <property type="evidence" value="ECO:0007669"/>
    <property type="project" value="InterPro"/>
</dbReference>
<dbReference type="CDD" id="cd19138">
    <property type="entry name" value="AKR_YeaE"/>
    <property type="match status" value="1"/>
</dbReference>
<dbReference type="PANTHER" id="PTHR43638:SF3">
    <property type="entry name" value="ALDEHYDE REDUCTASE"/>
    <property type="match status" value="1"/>
</dbReference>
<feature type="active site" description="Proton donor" evidence="1">
    <location>
        <position position="58"/>
    </location>
</feature>
<dbReference type="RefSeq" id="WP_045584831.1">
    <property type="nucleotide sequence ID" value="NZ_CP012406.1"/>
</dbReference>
<proteinExistence type="predicted"/>
<dbReference type="EMBL" id="CP012406">
    <property type="protein sequence ID" value="ALG75356.1"/>
    <property type="molecule type" value="Genomic_DNA"/>
</dbReference>
<dbReference type="SUPFAM" id="SSF51430">
    <property type="entry name" value="NAD(P)-linked oxidoreductase"/>
    <property type="match status" value="1"/>
</dbReference>
<evidence type="ECO:0000256" key="2">
    <source>
        <dbReference type="PIRSR" id="PIRSR000097-2"/>
    </source>
</evidence>
<accession>A0AAC9EYS3</accession>
<evidence type="ECO:0000256" key="1">
    <source>
        <dbReference type="PIRSR" id="PIRSR000097-1"/>
    </source>
</evidence>
<dbReference type="PANTHER" id="PTHR43638">
    <property type="entry name" value="OXIDOREDUCTASE, ALDO/KETO REDUCTASE FAMILY PROTEIN"/>
    <property type="match status" value="1"/>
</dbReference>
<evidence type="ECO:0000313" key="5">
    <source>
        <dbReference type="EMBL" id="ALG75356.1"/>
    </source>
</evidence>
<dbReference type="KEGG" id="ati:AL072_31190"/>
<dbReference type="InterPro" id="IPR020471">
    <property type="entry name" value="AKR"/>
</dbReference>
<dbReference type="InterPro" id="IPR023210">
    <property type="entry name" value="NADP_OxRdtase_dom"/>
</dbReference>
<keyword evidence="6" id="KW-1185">Reference proteome</keyword>
<organism evidence="5 6">
    <name type="scientific">Azospirillum thiophilum</name>
    <dbReference type="NCBI Taxonomy" id="528244"/>
    <lineage>
        <taxon>Bacteria</taxon>
        <taxon>Pseudomonadati</taxon>
        <taxon>Pseudomonadota</taxon>
        <taxon>Alphaproteobacteria</taxon>
        <taxon>Rhodospirillales</taxon>
        <taxon>Azospirillaceae</taxon>
        <taxon>Azospirillum</taxon>
    </lineage>
</organism>
<evidence type="ECO:0000256" key="3">
    <source>
        <dbReference type="PIRSR" id="PIRSR000097-3"/>
    </source>
</evidence>
<evidence type="ECO:0000259" key="4">
    <source>
        <dbReference type="Pfam" id="PF00248"/>
    </source>
</evidence>
<evidence type="ECO:0000313" key="6">
    <source>
        <dbReference type="Proteomes" id="UP000069935"/>
    </source>
</evidence>
<feature type="binding site" evidence="2">
    <location>
        <position position="116"/>
    </location>
    <ligand>
        <name>substrate</name>
    </ligand>
</feature>
<sequence>MKRVTLPDGTDVPALGQGTWMMAEGMMAEGRGNRAAEIAALRAGIDHGLTLIDTAEMYGDGASESLVGEAIAGRRDGLFIVTKVLPSNASRTGTVKACERSLKRLGIDRIDLYLLHWRGGVPLAETVEAFETLRAAGKIARWGVSNFDVDDLEELAEVADLQGCAVNQVLYNPEHRGIEYDLLPFQHTARMPVMAYSPIGQGGGLLRSPALLAVAKRHDASPAQVALAWAVRQQGVIAIPKAGTAAHAVENAAALRLSLTAGDLAEIDRAFPPPRRKQPLAMI</sequence>
<dbReference type="PRINTS" id="PR00069">
    <property type="entry name" value="ALDKETRDTASE"/>
</dbReference>
<gene>
    <name evidence="5" type="ORF">AL072_31190</name>
</gene>
<dbReference type="PIRSF" id="PIRSF000097">
    <property type="entry name" value="AKR"/>
    <property type="match status" value="1"/>
</dbReference>